<protein>
    <submittedName>
        <fullName evidence="2">Uncharacterized protein</fullName>
    </submittedName>
</protein>
<keyword evidence="3" id="KW-1185">Reference proteome</keyword>
<feature type="region of interest" description="Disordered" evidence="1">
    <location>
        <begin position="160"/>
        <end position="202"/>
    </location>
</feature>
<evidence type="ECO:0000313" key="3">
    <source>
        <dbReference type="Proteomes" id="UP001304895"/>
    </source>
</evidence>
<comment type="caution">
    <text evidence="2">The sequence shown here is derived from an EMBL/GenBank/DDBJ whole genome shotgun (WGS) entry which is preliminary data.</text>
</comment>
<accession>A0AAN6UCI8</accession>
<feature type="compositionally biased region" description="Low complexity" evidence="1">
    <location>
        <begin position="177"/>
        <end position="189"/>
    </location>
</feature>
<dbReference type="EMBL" id="MU853435">
    <property type="protein sequence ID" value="KAK4130498.1"/>
    <property type="molecule type" value="Genomic_DNA"/>
</dbReference>
<reference evidence="2" key="1">
    <citation type="journal article" date="2023" name="Mol. Phylogenet. Evol.">
        <title>Genome-scale phylogeny and comparative genomics of the fungal order Sordariales.</title>
        <authorList>
            <person name="Hensen N."/>
            <person name="Bonometti L."/>
            <person name="Westerberg I."/>
            <person name="Brannstrom I.O."/>
            <person name="Guillou S."/>
            <person name="Cros-Aarteil S."/>
            <person name="Calhoun S."/>
            <person name="Haridas S."/>
            <person name="Kuo A."/>
            <person name="Mondo S."/>
            <person name="Pangilinan J."/>
            <person name="Riley R."/>
            <person name="LaButti K."/>
            <person name="Andreopoulos B."/>
            <person name="Lipzen A."/>
            <person name="Chen C."/>
            <person name="Yan M."/>
            <person name="Daum C."/>
            <person name="Ng V."/>
            <person name="Clum A."/>
            <person name="Steindorff A."/>
            <person name="Ohm R.A."/>
            <person name="Martin F."/>
            <person name="Silar P."/>
            <person name="Natvig D.O."/>
            <person name="Lalanne C."/>
            <person name="Gautier V."/>
            <person name="Ament-Velasquez S.L."/>
            <person name="Kruys A."/>
            <person name="Hutchinson M.I."/>
            <person name="Powell A.J."/>
            <person name="Barry K."/>
            <person name="Miller A.N."/>
            <person name="Grigoriev I.V."/>
            <person name="Debuchy R."/>
            <person name="Gladieux P."/>
            <person name="Hiltunen Thoren M."/>
            <person name="Johannesson H."/>
        </authorList>
    </citation>
    <scope>NUCLEOTIDE SEQUENCE</scope>
    <source>
        <strain evidence="2">CBS 123565</strain>
    </source>
</reference>
<gene>
    <name evidence="2" type="ORF">BT67DRAFT_214846</name>
</gene>
<feature type="region of interest" description="Disordered" evidence="1">
    <location>
        <begin position="421"/>
        <end position="440"/>
    </location>
</feature>
<feature type="compositionally biased region" description="Basic and acidic residues" evidence="1">
    <location>
        <begin position="166"/>
        <end position="176"/>
    </location>
</feature>
<organism evidence="2 3">
    <name type="scientific">Trichocladium antarcticum</name>
    <dbReference type="NCBI Taxonomy" id="1450529"/>
    <lineage>
        <taxon>Eukaryota</taxon>
        <taxon>Fungi</taxon>
        <taxon>Dikarya</taxon>
        <taxon>Ascomycota</taxon>
        <taxon>Pezizomycotina</taxon>
        <taxon>Sordariomycetes</taxon>
        <taxon>Sordariomycetidae</taxon>
        <taxon>Sordariales</taxon>
        <taxon>Chaetomiaceae</taxon>
        <taxon>Trichocladium</taxon>
    </lineage>
</organism>
<dbReference type="Proteomes" id="UP001304895">
    <property type="component" value="Unassembled WGS sequence"/>
</dbReference>
<dbReference type="Gene3D" id="3.40.50.2300">
    <property type="match status" value="1"/>
</dbReference>
<name>A0AAN6UCI8_9PEZI</name>
<feature type="compositionally biased region" description="Pro residues" evidence="1">
    <location>
        <begin position="190"/>
        <end position="201"/>
    </location>
</feature>
<evidence type="ECO:0000256" key="1">
    <source>
        <dbReference type="SAM" id="MobiDB-lite"/>
    </source>
</evidence>
<sequence>MALDLGTVLAVVEVVGKCMAMYERIESLPKQMTQMGRRIKRLSIYLGDLEAFVMAKPTTAFAALYSGQRAALVEVLAGIQGNVARVHDLFDRYEKGILSRSKNLEFRAKWLSSIWFSLVDSSPGKVQTIMEEIDQDAVELRDWLDLMTLKGVQVLVQASWSPDTPPLDRGRDRGRGTAETAATAQRAVPSPSPSPSPSPAPPRRDYKILFVDPYNTARGVVAEALVKLFGQLTAKNGGDWRISEVESVGFFVKSKSDCISTIDGLDYSFKTFKKPWMEGHESAAKTALAAVFDNKWYDHPFKKVLQQEMASRKSRGLQKDMFTRFDYIVVFTNREHDNMIKLKDAIRRTRGASRASAHGKGRILQLGTFLKQDGGPAREILHPAGVNSDGPRSRQDWNKKVAEIKTALKELLRREMQWKQLESRGKAPAGGQKTLEVGKA</sequence>
<evidence type="ECO:0000313" key="2">
    <source>
        <dbReference type="EMBL" id="KAK4130498.1"/>
    </source>
</evidence>
<dbReference type="AlphaFoldDB" id="A0AAN6UCI8"/>
<proteinExistence type="predicted"/>
<reference evidence="2" key="2">
    <citation type="submission" date="2023-05" db="EMBL/GenBank/DDBJ databases">
        <authorList>
            <consortium name="Lawrence Berkeley National Laboratory"/>
            <person name="Steindorff A."/>
            <person name="Hensen N."/>
            <person name="Bonometti L."/>
            <person name="Westerberg I."/>
            <person name="Brannstrom I.O."/>
            <person name="Guillou S."/>
            <person name="Cros-Aarteil S."/>
            <person name="Calhoun S."/>
            <person name="Haridas S."/>
            <person name="Kuo A."/>
            <person name="Mondo S."/>
            <person name="Pangilinan J."/>
            <person name="Riley R."/>
            <person name="Labutti K."/>
            <person name="Andreopoulos B."/>
            <person name="Lipzen A."/>
            <person name="Chen C."/>
            <person name="Yanf M."/>
            <person name="Daum C."/>
            <person name="Ng V."/>
            <person name="Clum A."/>
            <person name="Ohm R."/>
            <person name="Martin F."/>
            <person name="Silar P."/>
            <person name="Natvig D."/>
            <person name="Lalanne C."/>
            <person name="Gautier V."/>
            <person name="Ament-Velasquez S.L."/>
            <person name="Kruys A."/>
            <person name="Hutchinson M.I."/>
            <person name="Powell A.J."/>
            <person name="Barry K."/>
            <person name="Miller A.N."/>
            <person name="Grigoriev I.V."/>
            <person name="Debuchy R."/>
            <person name="Gladieux P."/>
            <person name="Thoren M.H."/>
            <person name="Johannesson H."/>
        </authorList>
    </citation>
    <scope>NUCLEOTIDE SEQUENCE</scope>
    <source>
        <strain evidence="2">CBS 123565</strain>
    </source>
</reference>